<keyword evidence="2" id="KW-0804">Transcription</keyword>
<keyword evidence="2" id="KW-0240">DNA-directed RNA polymerase</keyword>
<reference evidence="2 3" key="1">
    <citation type="submission" date="2020-08" db="EMBL/GenBank/DDBJ databases">
        <title>Genomic Encyclopedia of Type Strains, Phase IV (KMG-IV): sequencing the most valuable type-strain genomes for metagenomic binning, comparative biology and taxonomic classification.</title>
        <authorList>
            <person name="Goeker M."/>
        </authorList>
    </citation>
    <scope>NUCLEOTIDE SEQUENCE [LARGE SCALE GENOMIC DNA]</scope>
    <source>
        <strain evidence="2 3">DSM 22548</strain>
    </source>
</reference>
<evidence type="ECO:0000313" key="3">
    <source>
        <dbReference type="Proteomes" id="UP000541425"/>
    </source>
</evidence>
<dbReference type="GO" id="GO:0000428">
    <property type="term" value="C:DNA-directed RNA polymerase complex"/>
    <property type="evidence" value="ECO:0007669"/>
    <property type="project" value="UniProtKB-KW"/>
</dbReference>
<keyword evidence="1" id="KW-0472">Membrane</keyword>
<accession>A0A7W5UL39</accession>
<protein>
    <submittedName>
        <fullName evidence="2">DNA-directed RNA polymerase subunit RPC12/RpoP</fullName>
    </submittedName>
</protein>
<name>A0A7W5UL39_9BACT</name>
<sequence>MATKIRAVKCPNCGSEKHDQLDSKRFRCKNCGTEFFIDDDDININVNHRYDYSPPPIPNFNGPSKLVNLFAIAAVSIVTIIVVFGSILFSNISSPSSSSLLDEISAVEVDEDYKYIFPMSRGENVCFFYLTRRRYDNGRSDKGKYVNGYYYGFRDAQSGKILSDHLLISEDNADKLNAFSFSADEIRYFHQVGRWYIIVSSRYIYEVDPVSLTLKEVSKSLFAKKTAMSTGLSQVKFIKEDAGEGFLVTNNMADNYYYFPGTDRLYTGEAFEYARTLPPSELQGEVRDSVYYWLQRTENKKKNRLWKLHVKFHLGDPQDSYYFSDDMKYTWNSDHRLINYAPISDPFVAFHTTIVYQDASYILLSYMPTIAEDANTVFQLRRTDGQIVWTKPLDERLRVGPAARNNKKIWVRVETSYRNKSNDAYCYSFDLADGKCQNLYVFPTEYKLSTK</sequence>
<proteinExistence type="predicted"/>
<dbReference type="Proteomes" id="UP000541425">
    <property type="component" value="Unassembled WGS sequence"/>
</dbReference>
<organism evidence="2 3">
    <name type="scientific">Alloprevotella rava</name>
    <dbReference type="NCBI Taxonomy" id="671218"/>
    <lineage>
        <taxon>Bacteria</taxon>
        <taxon>Pseudomonadati</taxon>
        <taxon>Bacteroidota</taxon>
        <taxon>Bacteroidia</taxon>
        <taxon>Bacteroidales</taxon>
        <taxon>Prevotellaceae</taxon>
        <taxon>Alloprevotella</taxon>
    </lineage>
</organism>
<keyword evidence="1" id="KW-0812">Transmembrane</keyword>
<feature type="transmembrane region" description="Helical" evidence="1">
    <location>
        <begin position="66"/>
        <end position="89"/>
    </location>
</feature>
<dbReference type="AlphaFoldDB" id="A0A7W5UL39"/>
<gene>
    <name evidence="2" type="ORF">FHS60_000114</name>
</gene>
<dbReference type="EMBL" id="JACICA010000001">
    <property type="protein sequence ID" value="MBB3701672.1"/>
    <property type="molecule type" value="Genomic_DNA"/>
</dbReference>
<comment type="caution">
    <text evidence="2">The sequence shown here is derived from an EMBL/GenBank/DDBJ whole genome shotgun (WGS) entry which is preliminary data.</text>
</comment>
<dbReference type="RefSeq" id="WP_183693547.1">
    <property type="nucleotide sequence ID" value="NZ_JACICA010000001.1"/>
</dbReference>
<evidence type="ECO:0000256" key="1">
    <source>
        <dbReference type="SAM" id="Phobius"/>
    </source>
</evidence>
<keyword evidence="1" id="KW-1133">Transmembrane helix</keyword>
<evidence type="ECO:0000313" key="2">
    <source>
        <dbReference type="EMBL" id="MBB3701672.1"/>
    </source>
</evidence>